<dbReference type="GO" id="GO:0000160">
    <property type="term" value="P:phosphorelay signal transduction system"/>
    <property type="evidence" value="ECO:0007669"/>
    <property type="project" value="UniProtKB-KW"/>
</dbReference>
<dbReference type="SMART" id="SM00448">
    <property type="entry name" value="REC"/>
    <property type="match status" value="1"/>
</dbReference>
<gene>
    <name evidence="5" type="primary">mtrA_2</name>
    <name evidence="5" type="ORF">Enr8_31840</name>
</gene>
<organism evidence="5 6">
    <name type="scientific">Blastopirellula retiformator</name>
    <dbReference type="NCBI Taxonomy" id="2527970"/>
    <lineage>
        <taxon>Bacteria</taxon>
        <taxon>Pseudomonadati</taxon>
        <taxon>Planctomycetota</taxon>
        <taxon>Planctomycetia</taxon>
        <taxon>Pirellulales</taxon>
        <taxon>Pirellulaceae</taxon>
        <taxon>Blastopirellula</taxon>
    </lineage>
</organism>
<evidence type="ECO:0000313" key="5">
    <source>
        <dbReference type="EMBL" id="TWT33357.1"/>
    </source>
</evidence>
<accession>A0A5C5V6C2</accession>
<comment type="caution">
    <text evidence="5">The sequence shown here is derived from an EMBL/GenBank/DDBJ whole genome shotgun (WGS) entry which is preliminary data.</text>
</comment>
<evidence type="ECO:0000256" key="3">
    <source>
        <dbReference type="PROSITE-ProRule" id="PRU00169"/>
    </source>
</evidence>
<dbReference type="PANTHER" id="PTHR44591:SF14">
    <property type="entry name" value="PROTEIN PILG"/>
    <property type="match status" value="1"/>
</dbReference>
<feature type="domain" description="Response regulatory" evidence="4">
    <location>
        <begin position="21"/>
        <end position="137"/>
    </location>
</feature>
<keyword evidence="1 3" id="KW-0597">Phosphoprotein</keyword>
<protein>
    <submittedName>
        <fullName evidence="5">DNA-binding response regulator MtrA</fullName>
    </submittedName>
</protein>
<dbReference type="InterPro" id="IPR001789">
    <property type="entry name" value="Sig_transdc_resp-reg_receiver"/>
</dbReference>
<dbReference type="GO" id="GO:0003677">
    <property type="term" value="F:DNA binding"/>
    <property type="evidence" value="ECO:0007669"/>
    <property type="project" value="UniProtKB-KW"/>
</dbReference>
<keyword evidence="2" id="KW-0902">Two-component regulatory system</keyword>
<evidence type="ECO:0000256" key="2">
    <source>
        <dbReference type="ARBA" id="ARBA00023012"/>
    </source>
</evidence>
<dbReference type="RefSeq" id="WP_186767682.1">
    <property type="nucleotide sequence ID" value="NZ_SJPF01000003.1"/>
</dbReference>
<proteinExistence type="predicted"/>
<dbReference type="EMBL" id="SJPF01000003">
    <property type="protein sequence ID" value="TWT33357.1"/>
    <property type="molecule type" value="Genomic_DNA"/>
</dbReference>
<dbReference type="Gene3D" id="3.40.50.2300">
    <property type="match status" value="1"/>
</dbReference>
<dbReference type="InterPro" id="IPR011006">
    <property type="entry name" value="CheY-like_superfamily"/>
</dbReference>
<name>A0A5C5V6C2_9BACT</name>
<dbReference type="PANTHER" id="PTHR44591">
    <property type="entry name" value="STRESS RESPONSE REGULATOR PROTEIN 1"/>
    <property type="match status" value="1"/>
</dbReference>
<keyword evidence="6" id="KW-1185">Reference proteome</keyword>
<dbReference type="SUPFAM" id="SSF52172">
    <property type="entry name" value="CheY-like"/>
    <property type="match status" value="1"/>
</dbReference>
<evidence type="ECO:0000259" key="4">
    <source>
        <dbReference type="PROSITE" id="PS50110"/>
    </source>
</evidence>
<feature type="modified residue" description="4-aspartylphosphate" evidence="3">
    <location>
        <position position="70"/>
    </location>
</feature>
<sequence length="143" mass="15803">MIMESTPELDPVSECGGSRGRVLICDDDWSQREVLSLILRKNGFETLDTGLGDECRRYAASEQISAVLLDIDLPDANGLDICEELADAQATYQVPIIVISGMDQADIVRTARRNGARFFLQKPYDPAAVIALLERSLDETSPW</sequence>
<reference evidence="5 6" key="1">
    <citation type="submission" date="2019-02" db="EMBL/GenBank/DDBJ databases">
        <title>Deep-cultivation of Planctomycetes and their phenomic and genomic characterization uncovers novel biology.</title>
        <authorList>
            <person name="Wiegand S."/>
            <person name="Jogler M."/>
            <person name="Boedeker C."/>
            <person name="Pinto D."/>
            <person name="Vollmers J."/>
            <person name="Rivas-Marin E."/>
            <person name="Kohn T."/>
            <person name="Peeters S.H."/>
            <person name="Heuer A."/>
            <person name="Rast P."/>
            <person name="Oberbeckmann S."/>
            <person name="Bunk B."/>
            <person name="Jeske O."/>
            <person name="Meyerdierks A."/>
            <person name="Storesund J.E."/>
            <person name="Kallscheuer N."/>
            <person name="Luecker S."/>
            <person name="Lage O.M."/>
            <person name="Pohl T."/>
            <person name="Merkel B.J."/>
            <person name="Hornburger P."/>
            <person name="Mueller R.-W."/>
            <person name="Bruemmer F."/>
            <person name="Labrenz M."/>
            <person name="Spormann A.M."/>
            <person name="Op Den Camp H."/>
            <person name="Overmann J."/>
            <person name="Amann R."/>
            <person name="Jetten M.S.M."/>
            <person name="Mascher T."/>
            <person name="Medema M.H."/>
            <person name="Devos D.P."/>
            <person name="Kaster A.-K."/>
            <person name="Ovreas L."/>
            <person name="Rohde M."/>
            <person name="Galperin M.Y."/>
            <person name="Jogler C."/>
        </authorList>
    </citation>
    <scope>NUCLEOTIDE SEQUENCE [LARGE SCALE GENOMIC DNA]</scope>
    <source>
        <strain evidence="5 6">Enr8</strain>
    </source>
</reference>
<dbReference type="AlphaFoldDB" id="A0A5C5V6C2"/>
<dbReference type="InterPro" id="IPR050595">
    <property type="entry name" value="Bact_response_regulator"/>
</dbReference>
<dbReference type="Proteomes" id="UP000318878">
    <property type="component" value="Unassembled WGS sequence"/>
</dbReference>
<dbReference type="PROSITE" id="PS50110">
    <property type="entry name" value="RESPONSE_REGULATORY"/>
    <property type="match status" value="1"/>
</dbReference>
<keyword evidence="5" id="KW-0238">DNA-binding</keyword>
<dbReference type="Pfam" id="PF00072">
    <property type="entry name" value="Response_reg"/>
    <property type="match status" value="1"/>
</dbReference>
<evidence type="ECO:0000256" key="1">
    <source>
        <dbReference type="ARBA" id="ARBA00022553"/>
    </source>
</evidence>
<evidence type="ECO:0000313" key="6">
    <source>
        <dbReference type="Proteomes" id="UP000318878"/>
    </source>
</evidence>